<reference evidence="9 10" key="1">
    <citation type="journal article" date="2007" name="PLoS Pathog.">
        <title>Genome sequence of Babesia bovis and comparative analysis of apicomplexan hemoprotozoa.</title>
        <authorList>
            <person name="Brayton K.A."/>
            <person name="Lau A.O.T."/>
            <person name="Herndon D.R."/>
            <person name="Hannick L."/>
            <person name="Kappmeyer L.S."/>
            <person name="Berens S.J."/>
            <person name="Bidwell S.L."/>
            <person name="Brown W.C."/>
            <person name="Crabtree J."/>
            <person name="Fadrosh D."/>
            <person name="Feldblum T."/>
            <person name="Forberger H.A."/>
            <person name="Haas B.J."/>
            <person name="Howell J.M."/>
            <person name="Khouri H."/>
            <person name="Koo H."/>
            <person name="Mann D.J."/>
            <person name="Norimine J."/>
            <person name="Paulsen I.T."/>
            <person name="Radune D."/>
            <person name="Ren Q."/>
            <person name="Smith R.K. Jr."/>
            <person name="Suarez C.E."/>
            <person name="White O."/>
            <person name="Wortman J.R."/>
            <person name="Knowles D.P. Jr."/>
            <person name="McElwain T.F."/>
            <person name="Nene V.M."/>
        </authorList>
    </citation>
    <scope>NUCLEOTIDE SEQUENCE [LARGE SCALE GENOMIC DNA]</scope>
    <source>
        <strain evidence="9">T2Bo</strain>
    </source>
</reference>
<dbReference type="GeneID" id="5479961"/>
<evidence type="ECO:0000313" key="9">
    <source>
        <dbReference type="EMBL" id="EDO08143.1"/>
    </source>
</evidence>
<dbReference type="EMBL" id="AAXT01000001">
    <property type="protein sequence ID" value="EDO08143.1"/>
    <property type="molecule type" value="Genomic_DNA"/>
</dbReference>
<protein>
    <submittedName>
        <fullName evidence="9">Surp module domain containing protein</fullName>
    </submittedName>
</protein>
<gene>
    <name evidence="9" type="ORF">BBOV_III005810</name>
</gene>
<keyword evidence="7" id="KW-0175">Coiled coil</keyword>
<dbReference type="GO" id="GO:0071004">
    <property type="term" value="C:U2-type prespliceosome"/>
    <property type="evidence" value="ECO:0007669"/>
    <property type="project" value="TreeGrafter"/>
</dbReference>
<organism evidence="9 10">
    <name type="scientific">Babesia bovis</name>
    <dbReference type="NCBI Taxonomy" id="5865"/>
    <lineage>
        <taxon>Eukaryota</taxon>
        <taxon>Sar</taxon>
        <taxon>Alveolata</taxon>
        <taxon>Apicomplexa</taxon>
        <taxon>Aconoidasida</taxon>
        <taxon>Piroplasmida</taxon>
        <taxon>Babesiidae</taxon>
        <taxon>Babesia</taxon>
    </lineage>
</organism>
<dbReference type="InterPro" id="IPR000061">
    <property type="entry name" value="Surp"/>
</dbReference>
<feature type="domain" description="SURP motif" evidence="8">
    <location>
        <begin position="18"/>
        <end position="65"/>
    </location>
</feature>
<dbReference type="AlphaFoldDB" id="A7ANK9"/>
<dbReference type="VEuPathDB" id="PiroplasmaDB:BBOV_III005810"/>
<sequence length="482" mass="54050">MGNKIEDIIFPPKYVRTIIDKTAQFVSKNGEQFEQRLRAEQSDGAAGAGAKFAFLSPDNAYHAYYKLKLTELRNGIDVEIKPSIPQAILDRRKKLELKNQFKERLLALTDFGSSSADHELGEPETDTFSFTQPFVASMDMDIIKATACFVARNGQRFLVELTKREKNNPQFDFLNPSHCLFGFFTNLTESYTKCLLPTKPQVAKLNMIAQDRVAYLRVCQKRANWCAQQQAKLASEEMRKAEERMEMHSIDWHAFFIAETITFSVAEENLPPPIDFTQPGSGLQLMIRNPITVATARNTGEQLTSIIPQDPNEIDPDKPILVDDQESSATSPSMGDHSINGTMDGDSVEEHSHVSKFTDAPDSYKRRVARDNDISVVQDGDEIIKVKKSYTRKSKASEASEMQRCPITGQMVPSSEMSAHLKIVLLDPKWKHQKQRFMEKAMKESAFAPMEDVEGNLASFVAGRPDLFGSADDEVSAGSTNT</sequence>
<dbReference type="PANTHER" id="PTHR15316:SF1">
    <property type="entry name" value="SPLICING FACTOR 3A SUBUNIT 1"/>
    <property type="match status" value="1"/>
</dbReference>
<evidence type="ECO:0000256" key="2">
    <source>
        <dbReference type="ARBA" id="ARBA00022664"/>
    </source>
</evidence>
<dbReference type="PROSITE" id="PS50128">
    <property type="entry name" value="SURP"/>
    <property type="match status" value="2"/>
</dbReference>
<evidence type="ECO:0000256" key="6">
    <source>
        <dbReference type="ARBA" id="ARBA00023242"/>
    </source>
</evidence>
<dbReference type="OMA" id="VKYQEQQ"/>
<dbReference type="GO" id="GO:0071013">
    <property type="term" value="C:catalytic step 2 spliceosome"/>
    <property type="evidence" value="ECO:0007669"/>
    <property type="project" value="TreeGrafter"/>
</dbReference>
<dbReference type="SUPFAM" id="SSF109905">
    <property type="entry name" value="Surp module (SWAP domain)"/>
    <property type="match status" value="2"/>
</dbReference>
<dbReference type="InParanoid" id="A7ANK9"/>
<evidence type="ECO:0000256" key="1">
    <source>
        <dbReference type="ARBA" id="ARBA00004123"/>
    </source>
</evidence>
<dbReference type="InterPro" id="IPR035967">
    <property type="entry name" value="SWAP/Surp_sf"/>
</dbReference>
<evidence type="ECO:0000256" key="5">
    <source>
        <dbReference type="ARBA" id="ARBA00023187"/>
    </source>
</evidence>
<dbReference type="GO" id="GO:0045292">
    <property type="term" value="P:mRNA cis splicing, via spliceosome"/>
    <property type="evidence" value="ECO:0007669"/>
    <property type="project" value="InterPro"/>
</dbReference>
<keyword evidence="3" id="KW-0747">Spliceosome</keyword>
<dbReference type="PANTHER" id="PTHR15316">
    <property type="entry name" value="SPLICEOSOME ASSOCIATED PROTEIN 114/SWAP SPLICING FACTOR-RELATED"/>
    <property type="match status" value="1"/>
</dbReference>
<dbReference type="Pfam" id="PF12230">
    <property type="entry name" value="PRP21_like_P"/>
    <property type="match status" value="1"/>
</dbReference>
<proteinExistence type="predicted"/>
<dbReference type="GO" id="GO:0005686">
    <property type="term" value="C:U2 snRNP"/>
    <property type="evidence" value="ECO:0007669"/>
    <property type="project" value="TreeGrafter"/>
</dbReference>
<feature type="coiled-coil region" evidence="7">
    <location>
        <begin position="224"/>
        <end position="251"/>
    </location>
</feature>
<dbReference type="STRING" id="5865.A7ANK9"/>
<keyword evidence="5" id="KW-0508">mRNA splicing</keyword>
<dbReference type="FunFam" id="1.10.10.790:FF:000002">
    <property type="entry name" value="Splicing factor 3A subunit 1"/>
    <property type="match status" value="1"/>
</dbReference>
<keyword evidence="2" id="KW-0507">mRNA processing</keyword>
<reference evidence="10" key="2">
    <citation type="journal article" date="2020" name="Data Brief">
        <title>Transcriptome dataset of Babesia bovis life stages within vertebrate and invertebrate hosts.</title>
        <authorList>
            <person name="Ueti M.W."/>
            <person name="Johnson W.C."/>
            <person name="Kappmeyer L.S."/>
            <person name="Herndon D.R."/>
            <person name="Mousel M.R."/>
            <person name="Reif K.E."/>
            <person name="Taus N.S."/>
            <person name="Ifeonu O.O."/>
            <person name="Silva J.C."/>
            <person name="Suarez C.E."/>
            <person name="Brayton K.A."/>
        </authorList>
    </citation>
    <scope>NUCLEOTIDE SEQUENCE [LARGE SCALE GENOMIC DNA]</scope>
</reference>
<dbReference type="eggNOG" id="KOG0007">
    <property type="taxonomic scope" value="Eukaryota"/>
</dbReference>
<dbReference type="Gene3D" id="1.10.10.790">
    <property type="entry name" value="Surp module"/>
    <property type="match status" value="2"/>
</dbReference>
<dbReference type="RefSeq" id="XP_001611711.1">
    <property type="nucleotide sequence ID" value="XM_001611661.1"/>
</dbReference>
<dbReference type="InterPro" id="IPR022030">
    <property type="entry name" value="SF3A1_dom"/>
</dbReference>
<dbReference type="FunCoup" id="A7ANK9">
    <property type="interactions" value="500"/>
</dbReference>
<evidence type="ECO:0000256" key="3">
    <source>
        <dbReference type="ARBA" id="ARBA00022728"/>
    </source>
</evidence>
<dbReference type="Pfam" id="PF01805">
    <property type="entry name" value="Surp"/>
    <property type="match status" value="2"/>
</dbReference>
<keyword evidence="10" id="KW-1185">Reference proteome</keyword>
<keyword evidence="6" id="KW-0539">Nucleus</keyword>
<dbReference type="SMART" id="SM00648">
    <property type="entry name" value="SWAP"/>
    <property type="match status" value="2"/>
</dbReference>
<dbReference type="Proteomes" id="UP000002173">
    <property type="component" value="Unassembled WGS sequence"/>
</dbReference>
<dbReference type="GO" id="GO:0003723">
    <property type="term" value="F:RNA binding"/>
    <property type="evidence" value="ECO:0007669"/>
    <property type="project" value="InterPro"/>
</dbReference>
<dbReference type="InterPro" id="IPR045146">
    <property type="entry name" value="SF3A1"/>
</dbReference>
<accession>A7ANK9</accession>
<comment type="subcellular location">
    <subcellularLocation>
        <location evidence="1">Nucleus</location>
    </subcellularLocation>
</comment>
<name>A7ANK9_BABBO</name>
<dbReference type="KEGG" id="bbo:BBOV_III005810"/>
<feature type="domain" description="SURP motif" evidence="8">
    <location>
        <begin position="142"/>
        <end position="184"/>
    </location>
</feature>
<evidence type="ECO:0000256" key="4">
    <source>
        <dbReference type="ARBA" id="ARBA00022737"/>
    </source>
</evidence>
<evidence type="ECO:0000313" key="10">
    <source>
        <dbReference type="Proteomes" id="UP000002173"/>
    </source>
</evidence>
<evidence type="ECO:0000259" key="8">
    <source>
        <dbReference type="PROSITE" id="PS50128"/>
    </source>
</evidence>
<evidence type="ECO:0000256" key="7">
    <source>
        <dbReference type="SAM" id="Coils"/>
    </source>
</evidence>
<dbReference type="FunFam" id="1.10.10.790:FF:000001">
    <property type="entry name" value="Splicing factor 3a, subunit 1"/>
    <property type="match status" value="1"/>
</dbReference>
<keyword evidence="4" id="KW-0677">Repeat</keyword>
<reference evidence="10" key="3">
    <citation type="journal article" date="2021" name="Int. J. Parasitol.">
        <title>Comparative analysis of gene expression between Babesia bovis blood stages and kinetes allowed by improved genome annotation.</title>
        <authorList>
            <person name="Ueti M.W."/>
            <person name="Johnson W.C."/>
            <person name="Kappmeyer L.S."/>
            <person name="Herndon D.R."/>
            <person name="Mousel M.R."/>
            <person name="Reif K.E."/>
            <person name="Taus N.S."/>
            <person name="Ifeonu O.O."/>
            <person name="Silva J.C."/>
            <person name="Suarez C.E."/>
            <person name="Brayton K.A."/>
        </authorList>
    </citation>
    <scope>NUCLEOTIDE SEQUENCE [LARGE SCALE GENOMIC DNA]</scope>
</reference>
<dbReference type="GO" id="GO:0000381">
    <property type="term" value="P:regulation of alternative mRNA splicing, via spliceosome"/>
    <property type="evidence" value="ECO:0007669"/>
    <property type="project" value="TreeGrafter"/>
</dbReference>
<comment type="caution">
    <text evidence="9">The sequence shown here is derived from an EMBL/GenBank/DDBJ whole genome shotgun (WGS) entry which is preliminary data.</text>
</comment>